<dbReference type="InterPro" id="IPR016032">
    <property type="entry name" value="Sig_transdc_resp-reg_C-effctor"/>
</dbReference>
<dbReference type="EMBL" id="MING01000047">
    <property type="protein sequence ID" value="POG06849.1"/>
    <property type="molecule type" value="Genomic_DNA"/>
</dbReference>
<keyword evidence="1 6" id="KW-0597">Phosphoprotein</keyword>
<dbReference type="SUPFAM" id="SSF52172">
    <property type="entry name" value="CheY-like"/>
    <property type="match status" value="1"/>
</dbReference>
<feature type="domain" description="OmpR/PhoB-type" evidence="9">
    <location>
        <begin position="124"/>
        <end position="219"/>
    </location>
</feature>
<dbReference type="PANTHER" id="PTHR48111:SF67">
    <property type="entry name" value="TRANSCRIPTIONAL REGULATORY PROTEIN TCTD"/>
    <property type="match status" value="1"/>
</dbReference>
<dbReference type="InterPro" id="IPR036388">
    <property type="entry name" value="WH-like_DNA-bd_sf"/>
</dbReference>
<evidence type="ECO:0000256" key="5">
    <source>
        <dbReference type="ARBA" id="ARBA00023163"/>
    </source>
</evidence>
<dbReference type="FunFam" id="3.40.50.2300:FF:000002">
    <property type="entry name" value="DNA-binding response regulator PhoP"/>
    <property type="match status" value="1"/>
</dbReference>
<dbReference type="InterPro" id="IPR011006">
    <property type="entry name" value="CheY-like_superfamily"/>
</dbReference>
<evidence type="ECO:0000256" key="7">
    <source>
        <dbReference type="PROSITE-ProRule" id="PRU01091"/>
    </source>
</evidence>
<dbReference type="GO" id="GO:0000976">
    <property type="term" value="F:transcription cis-regulatory region binding"/>
    <property type="evidence" value="ECO:0007669"/>
    <property type="project" value="TreeGrafter"/>
</dbReference>
<sequence>MRVLLVEDDSMIAQALQAALEAAGYAVDWVDDGLTAESAVRSQHYDQVLLDLGLPGQDGLQLLQHLRSADNPVPLLIITARPGLDDRVRGLDGGADDFLQKPFEMAELLARMRAVMRRKGGRAAPELSNGRITLDVACKCARVAGLDAVQLSNREFALLQALLVRPGAILSRAELEDRLYGWGNEVESNAVEFLIHGLRRKLGKDVIRNVRGLGWMVSKDA</sequence>
<feature type="modified residue" description="4-aspartylphosphate" evidence="6">
    <location>
        <position position="51"/>
    </location>
</feature>
<evidence type="ECO:0000256" key="6">
    <source>
        <dbReference type="PROSITE-ProRule" id="PRU00169"/>
    </source>
</evidence>
<keyword evidence="4 7" id="KW-0238">DNA-binding</keyword>
<dbReference type="Proteomes" id="UP000237378">
    <property type="component" value="Unassembled WGS sequence"/>
</dbReference>
<comment type="caution">
    <text evidence="10">The sequence shown here is derived from an EMBL/GenBank/DDBJ whole genome shotgun (WGS) entry which is preliminary data.</text>
</comment>
<evidence type="ECO:0000256" key="1">
    <source>
        <dbReference type="ARBA" id="ARBA00022553"/>
    </source>
</evidence>
<dbReference type="PROSITE" id="PS50110">
    <property type="entry name" value="RESPONSE_REGULATORY"/>
    <property type="match status" value="1"/>
</dbReference>
<dbReference type="Gene3D" id="6.10.250.690">
    <property type="match status" value="1"/>
</dbReference>
<dbReference type="CDD" id="cd00383">
    <property type="entry name" value="trans_reg_C"/>
    <property type="match status" value="1"/>
</dbReference>
<evidence type="ECO:0000256" key="3">
    <source>
        <dbReference type="ARBA" id="ARBA00023015"/>
    </source>
</evidence>
<dbReference type="GO" id="GO:0032993">
    <property type="term" value="C:protein-DNA complex"/>
    <property type="evidence" value="ECO:0007669"/>
    <property type="project" value="TreeGrafter"/>
</dbReference>
<organism evidence="10 11">
    <name type="scientific">Pseudomonas putida</name>
    <name type="common">Arthrobacter siderocapsulatus</name>
    <dbReference type="NCBI Taxonomy" id="303"/>
    <lineage>
        <taxon>Bacteria</taxon>
        <taxon>Pseudomonadati</taxon>
        <taxon>Pseudomonadota</taxon>
        <taxon>Gammaproteobacteria</taxon>
        <taxon>Pseudomonadales</taxon>
        <taxon>Pseudomonadaceae</taxon>
        <taxon>Pseudomonas</taxon>
    </lineage>
</organism>
<proteinExistence type="predicted"/>
<dbReference type="InterPro" id="IPR001789">
    <property type="entry name" value="Sig_transdc_resp-reg_receiver"/>
</dbReference>
<accession>A0A2S3WZC8</accession>
<dbReference type="Gene3D" id="1.10.10.10">
    <property type="entry name" value="Winged helix-like DNA-binding domain superfamily/Winged helix DNA-binding domain"/>
    <property type="match status" value="1"/>
</dbReference>
<dbReference type="CDD" id="cd17624">
    <property type="entry name" value="REC_OmpR_PmrA-like"/>
    <property type="match status" value="1"/>
</dbReference>
<dbReference type="SMART" id="SM00862">
    <property type="entry name" value="Trans_reg_C"/>
    <property type="match status" value="1"/>
</dbReference>
<reference evidence="10 11" key="1">
    <citation type="submission" date="2016-08" db="EMBL/GenBank/DDBJ databases">
        <authorList>
            <person name="Seilhamer J.J."/>
        </authorList>
    </citation>
    <scope>NUCLEOTIDE SEQUENCE [LARGE SCALE GENOMIC DNA]</scope>
    <source>
        <strain evidence="10 11">KH-18-2</strain>
    </source>
</reference>
<dbReference type="GO" id="GO:0005829">
    <property type="term" value="C:cytosol"/>
    <property type="evidence" value="ECO:0007669"/>
    <property type="project" value="TreeGrafter"/>
</dbReference>
<reference evidence="10 11" key="2">
    <citation type="submission" date="2018-03" db="EMBL/GenBank/DDBJ databases">
        <title>Draft genome of Pseudomonas putida strain KH-18-2.</title>
        <authorList>
            <person name="Yoshizawa S."/>
            <person name="Khan N.H."/>
            <person name="Nishimura M."/>
            <person name="Chiura H.X."/>
            <person name="Ogura Y."/>
            <person name="Hayashi T."/>
            <person name="Kogure K."/>
        </authorList>
    </citation>
    <scope>NUCLEOTIDE SEQUENCE [LARGE SCALE GENOMIC DNA]</scope>
    <source>
        <strain evidence="10 11">KH-18-2</strain>
    </source>
</reference>
<evidence type="ECO:0000256" key="4">
    <source>
        <dbReference type="ARBA" id="ARBA00023125"/>
    </source>
</evidence>
<dbReference type="Pfam" id="PF00486">
    <property type="entry name" value="Trans_reg_C"/>
    <property type="match status" value="1"/>
</dbReference>
<evidence type="ECO:0000259" key="8">
    <source>
        <dbReference type="PROSITE" id="PS50110"/>
    </source>
</evidence>
<dbReference type="SMART" id="SM00448">
    <property type="entry name" value="REC"/>
    <property type="match status" value="1"/>
</dbReference>
<keyword evidence="2" id="KW-0902">Two-component regulatory system</keyword>
<keyword evidence="5" id="KW-0804">Transcription</keyword>
<dbReference type="Pfam" id="PF00072">
    <property type="entry name" value="Response_reg"/>
    <property type="match status" value="1"/>
</dbReference>
<dbReference type="Gene3D" id="3.40.50.2300">
    <property type="match status" value="1"/>
</dbReference>
<dbReference type="InterPro" id="IPR039420">
    <property type="entry name" value="WalR-like"/>
</dbReference>
<dbReference type="RefSeq" id="WP_103469554.1">
    <property type="nucleotide sequence ID" value="NZ_JANHKY010000011.1"/>
</dbReference>
<keyword evidence="3" id="KW-0805">Transcription regulation</keyword>
<gene>
    <name evidence="10" type="ORF">BGP82_09665</name>
</gene>
<name>A0A2S3WZC8_PSEPU</name>
<dbReference type="AlphaFoldDB" id="A0A2S3WZC8"/>
<dbReference type="PROSITE" id="PS51755">
    <property type="entry name" value="OMPR_PHOB"/>
    <property type="match status" value="1"/>
</dbReference>
<dbReference type="PANTHER" id="PTHR48111">
    <property type="entry name" value="REGULATOR OF RPOS"/>
    <property type="match status" value="1"/>
</dbReference>
<feature type="DNA-binding region" description="OmpR/PhoB-type" evidence="7">
    <location>
        <begin position="124"/>
        <end position="219"/>
    </location>
</feature>
<feature type="domain" description="Response regulatory" evidence="8">
    <location>
        <begin position="2"/>
        <end position="116"/>
    </location>
</feature>
<evidence type="ECO:0000256" key="2">
    <source>
        <dbReference type="ARBA" id="ARBA00023012"/>
    </source>
</evidence>
<dbReference type="GO" id="GO:0000156">
    <property type="term" value="F:phosphorelay response regulator activity"/>
    <property type="evidence" value="ECO:0007669"/>
    <property type="project" value="TreeGrafter"/>
</dbReference>
<dbReference type="GO" id="GO:0006355">
    <property type="term" value="P:regulation of DNA-templated transcription"/>
    <property type="evidence" value="ECO:0007669"/>
    <property type="project" value="InterPro"/>
</dbReference>
<evidence type="ECO:0000313" key="10">
    <source>
        <dbReference type="EMBL" id="POG06849.1"/>
    </source>
</evidence>
<evidence type="ECO:0000313" key="11">
    <source>
        <dbReference type="Proteomes" id="UP000237378"/>
    </source>
</evidence>
<evidence type="ECO:0000259" key="9">
    <source>
        <dbReference type="PROSITE" id="PS51755"/>
    </source>
</evidence>
<dbReference type="InterPro" id="IPR001867">
    <property type="entry name" value="OmpR/PhoB-type_DNA-bd"/>
</dbReference>
<dbReference type="SUPFAM" id="SSF46894">
    <property type="entry name" value="C-terminal effector domain of the bipartite response regulators"/>
    <property type="match status" value="1"/>
</dbReference>
<protein>
    <submittedName>
        <fullName evidence="10">DNA-binding response regulator</fullName>
    </submittedName>
</protein>